<evidence type="ECO:0000313" key="2">
    <source>
        <dbReference type="Proteomes" id="UP000287972"/>
    </source>
</evidence>
<keyword evidence="2" id="KW-1185">Reference proteome</keyword>
<feature type="non-terminal residue" evidence="1">
    <location>
        <position position="1"/>
    </location>
</feature>
<evidence type="ECO:0000313" key="1">
    <source>
        <dbReference type="EMBL" id="RSL42305.1"/>
    </source>
</evidence>
<dbReference type="AlphaFoldDB" id="A0A428NNI2"/>
<reference evidence="1 2" key="1">
    <citation type="submission" date="2017-06" db="EMBL/GenBank/DDBJ databases">
        <title>Comparative genomic analysis of Ambrosia Fusariam Clade fungi.</title>
        <authorList>
            <person name="Stajich J.E."/>
            <person name="Carrillo J."/>
            <person name="Kijimoto T."/>
            <person name="Eskalen A."/>
            <person name="O'Donnell K."/>
            <person name="Kasson M."/>
        </authorList>
    </citation>
    <scope>NUCLEOTIDE SEQUENCE [LARGE SCALE GENOMIC DNA]</scope>
    <source>
        <strain evidence="1 2">NRRL62606</strain>
    </source>
</reference>
<sequence>TCMKQGCQDPPGFINLSSRYARDQQHPQTILQPDMSLSMLSGFTYLFWHRIGWGLGVAHLRAAAIARILSSAKPRILDHHNVSYAALVSGGHSAGIFPECQDPAGLPALLHSLKLD</sequence>
<organism evidence="1 2">
    <name type="scientific">Fusarium floridanum</name>
    <dbReference type="NCBI Taxonomy" id="1325733"/>
    <lineage>
        <taxon>Eukaryota</taxon>
        <taxon>Fungi</taxon>
        <taxon>Dikarya</taxon>
        <taxon>Ascomycota</taxon>
        <taxon>Pezizomycotina</taxon>
        <taxon>Sordariomycetes</taxon>
        <taxon>Hypocreomycetidae</taxon>
        <taxon>Hypocreales</taxon>
        <taxon>Nectriaceae</taxon>
        <taxon>Fusarium</taxon>
        <taxon>Fusarium solani species complex</taxon>
    </lineage>
</organism>
<dbReference type="EMBL" id="NKCL01001184">
    <property type="protein sequence ID" value="RSL42305.1"/>
    <property type="molecule type" value="Genomic_DNA"/>
</dbReference>
<name>A0A428NNI2_9HYPO</name>
<gene>
    <name evidence="1" type="ORF">CEP51_016495</name>
</gene>
<protein>
    <submittedName>
        <fullName evidence="1">Uncharacterized protein</fullName>
    </submittedName>
</protein>
<dbReference type="Proteomes" id="UP000287972">
    <property type="component" value="Unassembled WGS sequence"/>
</dbReference>
<comment type="caution">
    <text evidence="1">The sequence shown here is derived from an EMBL/GenBank/DDBJ whole genome shotgun (WGS) entry which is preliminary data.</text>
</comment>
<proteinExistence type="predicted"/>
<accession>A0A428NNI2</accession>